<dbReference type="RefSeq" id="XP_016435825.1">
    <property type="nucleotide sequence ID" value="XM_016580339.2"/>
</dbReference>
<keyword evidence="2" id="KW-1185">Reference proteome</keyword>
<reference evidence="3" key="2">
    <citation type="submission" date="2025-08" db="UniProtKB">
        <authorList>
            <consortium name="RefSeq"/>
        </authorList>
    </citation>
    <scope>IDENTIFICATION</scope>
    <source>
        <tissue evidence="3">Leaf</tissue>
    </source>
</reference>
<dbReference type="OMA" id="IAGRIQC"/>
<feature type="signal peptide" evidence="1">
    <location>
        <begin position="1"/>
        <end position="24"/>
    </location>
</feature>
<feature type="chain" id="PRO_5010335688" evidence="1">
    <location>
        <begin position="25"/>
        <end position="393"/>
    </location>
</feature>
<evidence type="ECO:0000313" key="3">
    <source>
        <dbReference type="RefSeq" id="XP_016435825.1"/>
    </source>
</evidence>
<dbReference type="PANTHER" id="PTHR35723">
    <property type="entry name" value="POLYPHOSPHATIDYLINOSITOL PHOSPHATASE"/>
    <property type="match status" value="1"/>
</dbReference>
<protein>
    <submittedName>
        <fullName evidence="3">Uncharacterized protein LOC107762032</fullName>
    </submittedName>
</protein>
<dbReference type="RefSeq" id="XP_016435825.1">
    <property type="nucleotide sequence ID" value="XM_016580339.1"/>
</dbReference>
<gene>
    <name evidence="3" type="primary">LOC107762032</name>
</gene>
<accession>A0A1S3X749</accession>
<keyword evidence="1" id="KW-0732">Signal</keyword>
<dbReference type="Gene3D" id="3.90.550.10">
    <property type="entry name" value="Spore Coat Polysaccharide Biosynthesis Protein SpsA, Chain A"/>
    <property type="match status" value="1"/>
</dbReference>
<dbReference type="GeneID" id="107762032"/>
<sequence length="393" mass="44307">MLGKRVCSGWRPFLLCLPLFFVLAHMLSVLELRQHSAAGVPQRKQYKKSDHLVLGPAAGQGLPDRLQCQGNKALSKTHFGASSKDLKAGGNISIVTVFATYNTAVDQQASGKSPDLVTLGNASYNKVERSIAILNVFINFIQETMPRSNIVILTNPSSKLPVERDRLTILPIQGDYSREMLMLQRIRSYIVFLETRAMEHSKWKGQVNHYIFTDSDIAVVDDLGQIFNDHPDFHVALTFRNNKEQPLNSGFIAVRGTPEGILRAKFFLEEVLKVYTTKFMKASRMLGDQLALAWVVKSHSSFDVRRFTRKQAFTDQISGASVLFLPCSIYNWTPPEGAGQFHGMPLDVKVVHFKGSRKRLMLESWSFLKSSSFLDIPDMLCLILRSGRTKYDF</sequence>
<dbReference type="SUPFAM" id="SSF53448">
    <property type="entry name" value="Nucleotide-diphospho-sugar transferases"/>
    <property type="match status" value="1"/>
</dbReference>
<organism evidence="2 3">
    <name type="scientific">Nicotiana tabacum</name>
    <name type="common">Common tobacco</name>
    <dbReference type="NCBI Taxonomy" id="4097"/>
    <lineage>
        <taxon>Eukaryota</taxon>
        <taxon>Viridiplantae</taxon>
        <taxon>Streptophyta</taxon>
        <taxon>Embryophyta</taxon>
        <taxon>Tracheophyta</taxon>
        <taxon>Spermatophyta</taxon>
        <taxon>Magnoliopsida</taxon>
        <taxon>eudicotyledons</taxon>
        <taxon>Gunneridae</taxon>
        <taxon>Pentapetalae</taxon>
        <taxon>asterids</taxon>
        <taxon>lamiids</taxon>
        <taxon>Solanales</taxon>
        <taxon>Solanaceae</taxon>
        <taxon>Nicotianoideae</taxon>
        <taxon>Nicotianeae</taxon>
        <taxon>Nicotiana</taxon>
    </lineage>
</organism>
<proteinExistence type="predicted"/>
<reference evidence="2" key="1">
    <citation type="journal article" date="2014" name="Nat. Commun.">
        <title>The tobacco genome sequence and its comparison with those of tomato and potato.</title>
        <authorList>
            <person name="Sierro N."/>
            <person name="Battey J.N."/>
            <person name="Ouadi S."/>
            <person name="Bakaher N."/>
            <person name="Bovet L."/>
            <person name="Willig A."/>
            <person name="Goepfert S."/>
            <person name="Peitsch M.C."/>
            <person name="Ivanov N.V."/>
        </authorList>
    </citation>
    <scope>NUCLEOTIDE SEQUENCE [LARGE SCALE GENOMIC DNA]</scope>
</reference>
<evidence type="ECO:0000313" key="2">
    <source>
        <dbReference type="Proteomes" id="UP000790787"/>
    </source>
</evidence>
<dbReference type="Proteomes" id="UP000790787">
    <property type="component" value="Chromosome 15"/>
</dbReference>
<evidence type="ECO:0000256" key="1">
    <source>
        <dbReference type="SAM" id="SignalP"/>
    </source>
</evidence>
<dbReference type="InterPro" id="IPR029044">
    <property type="entry name" value="Nucleotide-diphossugar_trans"/>
</dbReference>
<dbReference type="AlphaFoldDB" id="A0A1S3X749"/>
<dbReference type="KEGG" id="nta:107762032"/>
<dbReference type="OrthoDB" id="419694at2759"/>
<dbReference type="PaxDb" id="4097-A0A1S3X749"/>
<name>A0A1S3X749_TOBAC</name>
<dbReference type="STRING" id="4097.A0A1S3X749"/>